<comment type="caution">
    <text evidence="6">The sequence shown here is derived from an EMBL/GenBank/DDBJ whole genome shotgun (WGS) entry which is preliminary data.</text>
</comment>
<feature type="domain" description="HTH tetR-type" evidence="5">
    <location>
        <begin position="5"/>
        <end position="65"/>
    </location>
</feature>
<sequence length="180" mass="19716">MKNNHSKSEAILSSAAQIIRKEGVARLTLEAVAKHAGVSKGGLLYHFSSKDDLIKAMVTKLMVSFDTGVQARIEADNIETGRSSRAYVEDTFDYLNSDQDVSPGLLAAIATNPELLTIIQQSFAKWQNQIENDGIDPVKATIIRLASDGLWLSDLFGLAPIDENLQKKVKEELISMTRGI</sequence>
<evidence type="ECO:0000256" key="3">
    <source>
        <dbReference type="ARBA" id="ARBA00023163"/>
    </source>
</evidence>
<evidence type="ECO:0000256" key="1">
    <source>
        <dbReference type="ARBA" id="ARBA00023015"/>
    </source>
</evidence>
<dbReference type="AlphaFoldDB" id="A0A926NCX4"/>
<dbReference type="Gene3D" id="1.10.357.10">
    <property type="entry name" value="Tetracycline Repressor, domain 2"/>
    <property type="match status" value="1"/>
</dbReference>
<keyword evidence="7" id="KW-1185">Reference proteome</keyword>
<accession>A0A926NCX4</accession>
<dbReference type="Pfam" id="PF00440">
    <property type="entry name" value="TetR_N"/>
    <property type="match status" value="1"/>
</dbReference>
<dbReference type="InterPro" id="IPR050109">
    <property type="entry name" value="HTH-type_TetR-like_transc_reg"/>
</dbReference>
<keyword evidence="3" id="KW-0804">Transcription</keyword>
<dbReference type="SUPFAM" id="SSF48498">
    <property type="entry name" value="Tetracyclin repressor-like, C-terminal domain"/>
    <property type="match status" value="1"/>
</dbReference>
<dbReference type="InterPro" id="IPR009057">
    <property type="entry name" value="Homeodomain-like_sf"/>
</dbReference>
<evidence type="ECO:0000256" key="2">
    <source>
        <dbReference type="ARBA" id="ARBA00023125"/>
    </source>
</evidence>
<keyword evidence="1" id="KW-0805">Transcription regulation</keyword>
<dbReference type="PRINTS" id="PR00455">
    <property type="entry name" value="HTHTETR"/>
</dbReference>
<dbReference type="EMBL" id="JACXAI010000002">
    <property type="protein sequence ID" value="MBD1378911.1"/>
    <property type="molecule type" value="Genomic_DNA"/>
</dbReference>
<protein>
    <submittedName>
        <fullName evidence="6">TetR/AcrR family transcriptional regulator</fullName>
    </submittedName>
</protein>
<dbReference type="Proteomes" id="UP000626844">
    <property type="component" value="Unassembled WGS sequence"/>
</dbReference>
<proteinExistence type="predicted"/>
<organism evidence="6 7">
    <name type="scientific">Metabacillus arenae</name>
    <dbReference type="NCBI Taxonomy" id="2771434"/>
    <lineage>
        <taxon>Bacteria</taxon>
        <taxon>Bacillati</taxon>
        <taxon>Bacillota</taxon>
        <taxon>Bacilli</taxon>
        <taxon>Bacillales</taxon>
        <taxon>Bacillaceae</taxon>
        <taxon>Metabacillus</taxon>
    </lineage>
</organism>
<dbReference type="InterPro" id="IPR001647">
    <property type="entry name" value="HTH_TetR"/>
</dbReference>
<feature type="DNA-binding region" description="H-T-H motif" evidence="4">
    <location>
        <begin position="28"/>
        <end position="47"/>
    </location>
</feature>
<evidence type="ECO:0000313" key="7">
    <source>
        <dbReference type="Proteomes" id="UP000626844"/>
    </source>
</evidence>
<dbReference type="InterPro" id="IPR041479">
    <property type="entry name" value="TetR_CgmR_C"/>
</dbReference>
<reference evidence="6" key="1">
    <citation type="submission" date="2020-09" db="EMBL/GenBank/DDBJ databases">
        <title>A novel bacterium of genus Bacillus, isolated from South China Sea.</title>
        <authorList>
            <person name="Huang H."/>
            <person name="Mo K."/>
            <person name="Hu Y."/>
        </authorList>
    </citation>
    <scope>NUCLEOTIDE SEQUENCE</scope>
    <source>
        <strain evidence="6">IB182487</strain>
    </source>
</reference>
<dbReference type="GO" id="GO:0003700">
    <property type="term" value="F:DNA-binding transcription factor activity"/>
    <property type="evidence" value="ECO:0007669"/>
    <property type="project" value="TreeGrafter"/>
</dbReference>
<keyword evidence="2 4" id="KW-0238">DNA-binding</keyword>
<evidence type="ECO:0000259" key="5">
    <source>
        <dbReference type="PROSITE" id="PS50977"/>
    </source>
</evidence>
<gene>
    <name evidence="6" type="ORF">IC621_01595</name>
</gene>
<dbReference type="RefSeq" id="WP_191155093.1">
    <property type="nucleotide sequence ID" value="NZ_JACXAI010000002.1"/>
</dbReference>
<dbReference type="GO" id="GO:0000976">
    <property type="term" value="F:transcription cis-regulatory region binding"/>
    <property type="evidence" value="ECO:0007669"/>
    <property type="project" value="TreeGrafter"/>
</dbReference>
<dbReference type="PANTHER" id="PTHR30055:SF234">
    <property type="entry name" value="HTH-TYPE TRANSCRIPTIONAL REGULATOR BETI"/>
    <property type="match status" value="1"/>
</dbReference>
<dbReference type="PROSITE" id="PS50977">
    <property type="entry name" value="HTH_TETR_2"/>
    <property type="match status" value="1"/>
</dbReference>
<name>A0A926NCX4_9BACI</name>
<dbReference type="Pfam" id="PF17937">
    <property type="entry name" value="TetR_C_28"/>
    <property type="match status" value="1"/>
</dbReference>
<dbReference type="PANTHER" id="PTHR30055">
    <property type="entry name" value="HTH-TYPE TRANSCRIPTIONAL REGULATOR RUTR"/>
    <property type="match status" value="1"/>
</dbReference>
<evidence type="ECO:0000313" key="6">
    <source>
        <dbReference type="EMBL" id="MBD1378911.1"/>
    </source>
</evidence>
<dbReference type="SUPFAM" id="SSF46689">
    <property type="entry name" value="Homeodomain-like"/>
    <property type="match status" value="1"/>
</dbReference>
<evidence type="ECO:0000256" key="4">
    <source>
        <dbReference type="PROSITE-ProRule" id="PRU00335"/>
    </source>
</evidence>
<dbReference type="InterPro" id="IPR036271">
    <property type="entry name" value="Tet_transcr_reg_TetR-rel_C_sf"/>
</dbReference>